<dbReference type="EMBL" id="CP013652">
    <property type="protein sequence ID" value="ALS24980.1"/>
    <property type="molecule type" value="Genomic_DNA"/>
</dbReference>
<dbReference type="GO" id="GO:0016887">
    <property type="term" value="F:ATP hydrolysis activity"/>
    <property type="evidence" value="ECO:0007669"/>
    <property type="project" value="InterPro"/>
</dbReference>
<comment type="similarity">
    <text evidence="2">Belongs to the ABC transporter superfamily.</text>
</comment>
<evidence type="ECO:0000313" key="9">
    <source>
        <dbReference type="Proteomes" id="UP000061660"/>
    </source>
</evidence>
<dbReference type="InterPro" id="IPR003439">
    <property type="entry name" value="ABC_transporter-like_ATP-bd"/>
</dbReference>
<sequence length="218" mass="24432">MIHIRNVTKRYGERTVLDGVNLHLHAGEFAFLRGRSGSGKSTLLKLLYREIDDFTGDIAIDGQPVGSMPKYELRRKIGVIFQSFELLERKTVLENVELAGEVLGRSEKDTRAQALHLLKRTGLSGKERLFPAQLSGGEQQRVAIARALLVRPAILLADEPTGNLDKETAAEMFHLLRELQREYGMTMLVVTHADRFVEAVPARTLHMEQGKIYEIGNG</sequence>
<dbReference type="GO" id="GO:0051301">
    <property type="term" value="P:cell division"/>
    <property type="evidence" value="ECO:0007669"/>
    <property type="project" value="UniProtKB-KW"/>
</dbReference>
<keyword evidence="3" id="KW-0813">Transport</keyword>
<organism evidence="8 9">
    <name type="scientific">Paenibacillus naphthalenovorans</name>
    <dbReference type="NCBI Taxonomy" id="162209"/>
    <lineage>
        <taxon>Bacteria</taxon>
        <taxon>Bacillati</taxon>
        <taxon>Bacillota</taxon>
        <taxon>Bacilli</taxon>
        <taxon>Bacillales</taxon>
        <taxon>Paenibacillaceae</taxon>
        <taxon>Paenibacillus</taxon>
    </lineage>
</organism>
<dbReference type="CDD" id="cd03255">
    <property type="entry name" value="ABC_MJ0796_LolCDE_FtsE"/>
    <property type="match status" value="1"/>
</dbReference>
<dbReference type="SMART" id="SM00382">
    <property type="entry name" value="AAA"/>
    <property type="match status" value="1"/>
</dbReference>
<evidence type="ECO:0000256" key="2">
    <source>
        <dbReference type="ARBA" id="ARBA00005417"/>
    </source>
</evidence>
<dbReference type="FunFam" id="3.40.50.300:FF:000056">
    <property type="entry name" value="Cell division ATP-binding protein FtsE"/>
    <property type="match status" value="1"/>
</dbReference>
<proteinExistence type="inferred from homology"/>
<keyword evidence="9" id="KW-1185">Reference proteome</keyword>
<dbReference type="GO" id="GO:0005886">
    <property type="term" value="C:plasma membrane"/>
    <property type="evidence" value="ECO:0007669"/>
    <property type="project" value="UniProtKB-SubCell"/>
</dbReference>
<dbReference type="PROSITE" id="PS00211">
    <property type="entry name" value="ABC_TRANSPORTER_1"/>
    <property type="match status" value="1"/>
</dbReference>
<evidence type="ECO:0000256" key="6">
    <source>
        <dbReference type="ARBA" id="ARBA00022840"/>
    </source>
</evidence>
<keyword evidence="7" id="KW-0472">Membrane</keyword>
<dbReference type="Gene3D" id="3.40.50.300">
    <property type="entry name" value="P-loop containing nucleotide triphosphate hydrolases"/>
    <property type="match status" value="1"/>
</dbReference>
<evidence type="ECO:0000256" key="7">
    <source>
        <dbReference type="ARBA" id="ARBA00023136"/>
    </source>
</evidence>
<dbReference type="SUPFAM" id="SSF52540">
    <property type="entry name" value="P-loop containing nucleoside triphosphate hydrolases"/>
    <property type="match status" value="1"/>
</dbReference>
<gene>
    <name evidence="8" type="ORF">IJ22_47180</name>
</gene>
<dbReference type="PANTHER" id="PTHR43166">
    <property type="entry name" value="AMINO ACID IMPORT ATP-BINDING PROTEIN"/>
    <property type="match status" value="1"/>
</dbReference>
<evidence type="ECO:0000256" key="3">
    <source>
        <dbReference type="ARBA" id="ARBA00022448"/>
    </source>
</evidence>
<protein>
    <submittedName>
        <fullName evidence="8">Cell division protein FtsE</fullName>
    </submittedName>
</protein>
<dbReference type="InterPro" id="IPR027417">
    <property type="entry name" value="P-loop_NTPase"/>
</dbReference>
<dbReference type="GO" id="GO:0005524">
    <property type="term" value="F:ATP binding"/>
    <property type="evidence" value="ECO:0007669"/>
    <property type="project" value="UniProtKB-KW"/>
</dbReference>
<dbReference type="Pfam" id="PF00005">
    <property type="entry name" value="ABC_tran"/>
    <property type="match status" value="1"/>
</dbReference>
<keyword evidence="5" id="KW-0547">Nucleotide-binding</keyword>
<evidence type="ECO:0000313" key="8">
    <source>
        <dbReference type="EMBL" id="ALS24980.1"/>
    </source>
</evidence>
<evidence type="ECO:0000256" key="4">
    <source>
        <dbReference type="ARBA" id="ARBA00022475"/>
    </source>
</evidence>
<keyword evidence="4" id="KW-1003">Cell membrane</keyword>
<reference evidence="9" key="1">
    <citation type="submission" date="2015-12" db="EMBL/GenBank/DDBJ databases">
        <title>Complete genome sequences of two moderately thermophilic Paenibacillus species.</title>
        <authorList>
            <person name="Butler R.III."/>
            <person name="Wang J."/>
            <person name="Stark B.C."/>
            <person name="Pombert J.-F."/>
        </authorList>
    </citation>
    <scope>NUCLEOTIDE SEQUENCE [LARGE SCALE GENOMIC DNA]</scope>
    <source>
        <strain evidence="9">32O-Y</strain>
    </source>
</reference>
<comment type="subcellular location">
    <subcellularLocation>
        <location evidence="1">Cell membrane</location>
        <topology evidence="1">Peripheral membrane protein</topology>
    </subcellularLocation>
</comment>
<accession>A0A0U2W8Y5</accession>
<dbReference type="PANTHER" id="PTHR43166:SF9">
    <property type="entry name" value="GLUTAMATE_ASPARTATE IMPORT ATP-BINDING PROTEIN GLTL"/>
    <property type="match status" value="1"/>
</dbReference>
<dbReference type="PROSITE" id="PS50893">
    <property type="entry name" value="ABC_TRANSPORTER_2"/>
    <property type="match status" value="1"/>
</dbReference>
<dbReference type="KEGG" id="pnp:IJ22_47180"/>
<dbReference type="STRING" id="162209.IJ22_47180"/>
<dbReference type="InterPro" id="IPR050086">
    <property type="entry name" value="MetN_ABC_transporter-like"/>
</dbReference>
<dbReference type="RefSeq" id="WP_062410451.1">
    <property type="nucleotide sequence ID" value="NZ_BJCS01000014.1"/>
</dbReference>
<evidence type="ECO:0000256" key="1">
    <source>
        <dbReference type="ARBA" id="ARBA00004202"/>
    </source>
</evidence>
<dbReference type="AlphaFoldDB" id="A0A0U2W8Y5"/>
<evidence type="ECO:0000256" key="5">
    <source>
        <dbReference type="ARBA" id="ARBA00022741"/>
    </source>
</evidence>
<keyword evidence="8" id="KW-0132">Cell division</keyword>
<dbReference type="InterPro" id="IPR003593">
    <property type="entry name" value="AAA+_ATPase"/>
</dbReference>
<dbReference type="OrthoDB" id="2605497at2"/>
<dbReference type="InterPro" id="IPR017871">
    <property type="entry name" value="ABC_transporter-like_CS"/>
</dbReference>
<keyword evidence="8" id="KW-0131">Cell cycle</keyword>
<dbReference type="PATRIC" id="fig|162209.4.peg.4966"/>
<reference evidence="8 9" key="2">
    <citation type="journal article" date="2016" name="Genome Announc.">
        <title>Complete Genome Sequences of Two Interactive Moderate Thermophiles, Paenibacillus napthalenovorans 32O-Y and Paenibacillus sp. 32O-W.</title>
        <authorList>
            <person name="Butler R.R.III."/>
            <person name="Wang J."/>
            <person name="Stark B.C."/>
            <person name="Pombert J.F."/>
        </authorList>
    </citation>
    <scope>NUCLEOTIDE SEQUENCE [LARGE SCALE GENOMIC DNA]</scope>
    <source>
        <strain evidence="8 9">32O-Y</strain>
    </source>
</reference>
<name>A0A0U2W8Y5_9BACL</name>
<dbReference type="InterPro" id="IPR017911">
    <property type="entry name" value="MacB-like_ATP-bd"/>
</dbReference>
<keyword evidence="6" id="KW-0067">ATP-binding</keyword>
<dbReference type="Proteomes" id="UP000061660">
    <property type="component" value="Chromosome"/>
</dbReference>